<organism evidence="1 2">
    <name type="scientific">Malaciobacter molluscorum LMG 25693</name>
    <dbReference type="NCBI Taxonomy" id="870501"/>
    <lineage>
        <taxon>Bacteria</taxon>
        <taxon>Pseudomonadati</taxon>
        <taxon>Campylobacterota</taxon>
        <taxon>Epsilonproteobacteria</taxon>
        <taxon>Campylobacterales</taxon>
        <taxon>Arcobacteraceae</taxon>
        <taxon>Malaciobacter</taxon>
    </lineage>
</organism>
<evidence type="ECO:0000313" key="1">
    <source>
        <dbReference type="EMBL" id="AXX92825.1"/>
    </source>
</evidence>
<dbReference type="PROSITE" id="PS51257">
    <property type="entry name" value="PROKAR_LIPOPROTEIN"/>
    <property type="match status" value="1"/>
</dbReference>
<proteinExistence type="predicted"/>
<dbReference type="Gene3D" id="1.25.40.10">
    <property type="entry name" value="Tetratricopeptide repeat domain"/>
    <property type="match status" value="1"/>
</dbReference>
<dbReference type="Proteomes" id="UP000262712">
    <property type="component" value="Chromosome"/>
</dbReference>
<dbReference type="EMBL" id="CP032098">
    <property type="protein sequence ID" value="AXX92825.1"/>
    <property type="molecule type" value="Genomic_DNA"/>
</dbReference>
<sequence length="425" mass="50395">MPSYKTLIILILLPLFLASCVGTSNIPINKKSFEQEDAYILYALEFEKNHDLENARQMYLKLFEQSSRYRYLKRYLAFSMQLKKFKDVETYSEKYLDEDSKSYQDILRFYTISLLKLNKLDDSLKQGLLLLEKFNNSENYELLANIYFERQEYKKSEEYFESAYVSNVSGETLTNLVDILYSYLDKKEKAISYLETHIRLYGCKGGVCSKLFSFYREQRNINGIISVLKKAFYEYKKEDNEYAMNRTYKFLISYLEQKDLDEAIAFLEKNDLDKYKLLSLYQKKDYKKKSLRLLYKLYKDTGNIDLLAQIAILEFEMAKDKRKVLKEVITKFESALMILDNHIYQNFLGYLLIDYDVDVNKGLALVKKALEKAPNNVAYIDSLAWGLYKKKECKKAYIQMKKVVDAIGLDEKEIKLHWNKIKECK</sequence>
<gene>
    <name evidence="1" type="ORF">AMOL_1862</name>
</gene>
<dbReference type="AlphaFoldDB" id="A0AB33GQZ2"/>
<protein>
    <submittedName>
        <fullName evidence="1">Tetratricopeptide repeat protein</fullName>
    </submittedName>
</protein>
<dbReference type="InterPro" id="IPR011990">
    <property type="entry name" value="TPR-like_helical_dom_sf"/>
</dbReference>
<dbReference type="SUPFAM" id="SSF81901">
    <property type="entry name" value="HCP-like"/>
    <property type="match status" value="1"/>
</dbReference>
<evidence type="ECO:0000313" key="2">
    <source>
        <dbReference type="Proteomes" id="UP000262712"/>
    </source>
</evidence>
<reference evidence="1 2" key="1">
    <citation type="submission" date="2018-08" db="EMBL/GenBank/DDBJ databases">
        <title>Complete genome of the Arcobacter molluscorum type strain LMG 25693.</title>
        <authorList>
            <person name="Miller W.G."/>
            <person name="Yee E."/>
            <person name="Bono J.L."/>
        </authorList>
    </citation>
    <scope>NUCLEOTIDE SEQUENCE [LARGE SCALE GENOMIC DNA]</scope>
    <source>
        <strain evidence="1 2">CECT 7696</strain>
    </source>
</reference>
<accession>A0AB33GQZ2</accession>
<name>A0AB33GQZ2_9BACT</name>
<dbReference type="KEGG" id="amol:AMOL_1862"/>